<comment type="caution">
    <text evidence="5">The sequence shown here is derived from an EMBL/GenBank/DDBJ whole genome shotgun (WGS) entry which is preliminary data.</text>
</comment>
<evidence type="ECO:0000313" key="5">
    <source>
        <dbReference type="EMBL" id="GLL09428.1"/>
    </source>
</evidence>
<dbReference type="GO" id="GO:0016620">
    <property type="term" value="F:oxidoreductase activity, acting on the aldehyde or oxo group of donors, NAD or NADP as acceptor"/>
    <property type="evidence" value="ECO:0007669"/>
    <property type="project" value="InterPro"/>
</dbReference>
<dbReference type="InterPro" id="IPR016163">
    <property type="entry name" value="Ald_DH_C"/>
</dbReference>
<evidence type="ECO:0000256" key="2">
    <source>
        <dbReference type="ARBA" id="ARBA00023002"/>
    </source>
</evidence>
<sequence length="93" mass="9487">MLSVIPDSEEDQAVATANGGDHGLGGSVWTRDGERGEAVACRVATGTIGINACANDPTAPFGELGVNGIGRELGPEGLHSYQNVEDVHLDPSS</sequence>
<dbReference type="PANTHER" id="PTHR42804:SF1">
    <property type="entry name" value="ALDEHYDE DEHYDROGENASE-RELATED"/>
    <property type="match status" value="1"/>
</dbReference>
<dbReference type="InterPro" id="IPR016161">
    <property type="entry name" value="Ald_DH/histidinol_DH"/>
</dbReference>
<gene>
    <name evidence="5" type="ORF">GCM10017577_05680</name>
</gene>
<evidence type="ECO:0000256" key="1">
    <source>
        <dbReference type="ARBA" id="ARBA00009986"/>
    </source>
</evidence>
<dbReference type="Proteomes" id="UP001143463">
    <property type="component" value="Unassembled WGS sequence"/>
</dbReference>
<reference evidence="5" key="1">
    <citation type="journal article" date="2014" name="Int. J. Syst. Evol. Microbiol.">
        <title>Complete genome sequence of Corynebacterium casei LMG S-19264T (=DSM 44701T), isolated from a smear-ripened cheese.</title>
        <authorList>
            <consortium name="US DOE Joint Genome Institute (JGI-PGF)"/>
            <person name="Walter F."/>
            <person name="Albersmeier A."/>
            <person name="Kalinowski J."/>
            <person name="Ruckert C."/>
        </authorList>
    </citation>
    <scope>NUCLEOTIDE SEQUENCE</scope>
    <source>
        <strain evidence="5">VKM Ac-1069</strain>
    </source>
</reference>
<proteinExistence type="inferred from homology"/>
<dbReference type="PANTHER" id="PTHR42804">
    <property type="entry name" value="ALDEHYDE DEHYDROGENASE"/>
    <property type="match status" value="1"/>
</dbReference>
<dbReference type="Gene3D" id="3.40.605.10">
    <property type="entry name" value="Aldehyde Dehydrogenase, Chain A, domain 1"/>
    <property type="match status" value="1"/>
</dbReference>
<dbReference type="EMBL" id="BSFQ01000002">
    <property type="protein sequence ID" value="GLL09428.1"/>
    <property type="molecule type" value="Genomic_DNA"/>
</dbReference>
<dbReference type="SUPFAM" id="SSF53720">
    <property type="entry name" value="ALDH-like"/>
    <property type="match status" value="1"/>
</dbReference>
<organism evidence="5 6">
    <name type="scientific">Pseudonocardia halophobica</name>
    <dbReference type="NCBI Taxonomy" id="29401"/>
    <lineage>
        <taxon>Bacteria</taxon>
        <taxon>Bacillati</taxon>
        <taxon>Actinomycetota</taxon>
        <taxon>Actinomycetes</taxon>
        <taxon>Pseudonocardiales</taxon>
        <taxon>Pseudonocardiaceae</taxon>
        <taxon>Pseudonocardia</taxon>
    </lineage>
</organism>
<keyword evidence="6" id="KW-1185">Reference proteome</keyword>
<dbReference type="InterPro" id="IPR016162">
    <property type="entry name" value="Ald_DH_N"/>
</dbReference>
<feature type="domain" description="Aldehyde dehydrogenase" evidence="4">
    <location>
        <begin position="2"/>
        <end position="86"/>
    </location>
</feature>
<dbReference type="AlphaFoldDB" id="A0A9W6KXC1"/>
<comment type="similarity">
    <text evidence="1">Belongs to the aldehyde dehydrogenase family.</text>
</comment>
<dbReference type="Pfam" id="PF00171">
    <property type="entry name" value="Aldedh"/>
    <property type="match status" value="1"/>
</dbReference>
<protein>
    <recommendedName>
        <fullName evidence="4">Aldehyde dehydrogenase domain-containing protein</fullName>
    </recommendedName>
</protein>
<dbReference type="Gene3D" id="3.40.309.10">
    <property type="entry name" value="Aldehyde Dehydrogenase, Chain A, domain 2"/>
    <property type="match status" value="1"/>
</dbReference>
<feature type="region of interest" description="Disordered" evidence="3">
    <location>
        <begin position="1"/>
        <end position="31"/>
    </location>
</feature>
<accession>A0A9W6KXC1</accession>
<evidence type="ECO:0000259" key="4">
    <source>
        <dbReference type="Pfam" id="PF00171"/>
    </source>
</evidence>
<evidence type="ECO:0000313" key="6">
    <source>
        <dbReference type="Proteomes" id="UP001143463"/>
    </source>
</evidence>
<keyword evidence="2" id="KW-0560">Oxidoreductase</keyword>
<reference evidence="5" key="2">
    <citation type="submission" date="2023-01" db="EMBL/GenBank/DDBJ databases">
        <authorList>
            <person name="Sun Q."/>
            <person name="Evtushenko L."/>
        </authorList>
    </citation>
    <scope>NUCLEOTIDE SEQUENCE</scope>
    <source>
        <strain evidence="5">VKM Ac-1069</strain>
    </source>
</reference>
<evidence type="ECO:0000256" key="3">
    <source>
        <dbReference type="SAM" id="MobiDB-lite"/>
    </source>
</evidence>
<dbReference type="InterPro" id="IPR015590">
    <property type="entry name" value="Aldehyde_DH_dom"/>
</dbReference>
<name>A0A9W6KXC1_9PSEU</name>